<dbReference type="Gene3D" id="2.60.200.20">
    <property type="match status" value="1"/>
</dbReference>
<evidence type="ECO:0000256" key="3">
    <source>
        <dbReference type="SAM" id="SignalP"/>
    </source>
</evidence>
<feature type="compositionally biased region" description="Low complexity" evidence="1">
    <location>
        <begin position="406"/>
        <end position="437"/>
    </location>
</feature>
<dbReference type="SMART" id="SM00327">
    <property type="entry name" value="VWA"/>
    <property type="match status" value="1"/>
</dbReference>
<gene>
    <name evidence="6" type="ORF">C8N44_103173</name>
</gene>
<dbReference type="InterPro" id="IPR036465">
    <property type="entry name" value="vWFA_dom_sf"/>
</dbReference>
<dbReference type="SMART" id="SM00240">
    <property type="entry name" value="FHA"/>
    <property type="match status" value="1"/>
</dbReference>
<name>A0A2T6B5S7_9RHOB</name>
<dbReference type="RefSeq" id="WP_107974814.1">
    <property type="nucleotide sequence ID" value="NZ_BMEZ01000003.1"/>
</dbReference>
<feature type="region of interest" description="Disordered" evidence="1">
    <location>
        <begin position="393"/>
        <end position="438"/>
    </location>
</feature>
<evidence type="ECO:0000313" key="7">
    <source>
        <dbReference type="Proteomes" id="UP000244069"/>
    </source>
</evidence>
<keyword evidence="2" id="KW-1133">Transmembrane helix</keyword>
<feature type="domain" description="VWFA" evidence="5">
    <location>
        <begin position="96"/>
        <end position="280"/>
    </location>
</feature>
<dbReference type="InterPro" id="IPR008984">
    <property type="entry name" value="SMAD_FHA_dom_sf"/>
</dbReference>
<dbReference type="CDD" id="cd00060">
    <property type="entry name" value="FHA"/>
    <property type="match status" value="1"/>
</dbReference>
<feature type="chain" id="PRO_5015561763" evidence="3">
    <location>
        <begin position="37"/>
        <end position="558"/>
    </location>
</feature>
<evidence type="ECO:0000256" key="2">
    <source>
        <dbReference type="SAM" id="Phobius"/>
    </source>
</evidence>
<reference evidence="6 7" key="1">
    <citation type="submission" date="2018-04" db="EMBL/GenBank/DDBJ databases">
        <title>Genomic Encyclopedia of Archaeal and Bacterial Type Strains, Phase II (KMG-II): from individual species to whole genera.</title>
        <authorList>
            <person name="Goeker M."/>
        </authorList>
    </citation>
    <scope>NUCLEOTIDE SEQUENCE [LARGE SCALE GENOMIC DNA]</scope>
    <source>
        <strain evidence="6 7">DSM 29329</strain>
    </source>
</reference>
<dbReference type="PROSITE" id="PS50006">
    <property type="entry name" value="FHA_DOMAIN"/>
    <property type="match status" value="1"/>
</dbReference>
<evidence type="ECO:0000259" key="5">
    <source>
        <dbReference type="PROSITE" id="PS50234"/>
    </source>
</evidence>
<evidence type="ECO:0000256" key="1">
    <source>
        <dbReference type="SAM" id="MobiDB-lite"/>
    </source>
</evidence>
<evidence type="ECO:0000313" key="6">
    <source>
        <dbReference type="EMBL" id="PTX51429.1"/>
    </source>
</evidence>
<dbReference type="EMBL" id="QBKN01000003">
    <property type="protein sequence ID" value="PTX51429.1"/>
    <property type="molecule type" value="Genomic_DNA"/>
</dbReference>
<organism evidence="6 7">
    <name type="scientific">Allosediminivita pacifica</name>
    <dbReference type="NCBI Taxonomy" id="1267769"/>
    <lineage>
        <taxon>Bacteria</taxon>
        <taxon>Pseudomonadati</taxon>
        <taxon>Pseudomonadota</taxon>
        <taxon>Alphaproteobacteria</taxon>
        <taxon>Rhodobacterales</taxon>
        <taxon>Paracoccaceae</taxon>
        <taxon>Allosediminivita</taxon>
    </lineage>
</organism>
<dbReference type="Pfam" id="PF00498">
    <property type="entry name" value="FHA"/>
    <property type="match status" value="1"/>
</dbReference>
<keyword evidence="2" id="KW-0472">Membrane</keyword>
<feature type="signal peptide" evidence="3">
    <location>
        <begin position="1"/>
        <end position="36"/>
    </location>
</feature>
<dbReference type="InterPro" id="IPR050923">
    <property type="entry name" value="Cell_Proc_Reg/RNA_Proc"/>
</dbReference>
<feature type="domain" description="FHA" evidence="4">
    <location>
        <begin position="482"/>
        <end position="532"/>
    </location>
</feature>
<feature type="transmembrane region" description="Helical" evidence="2">
    <location>
        <begin position="367"/>
        <end position="386"/>
    </location>
</feature>
<dbReference type="InterPro" id="IPR002035">
    <property type="entry name" value="VWF_A"/>
</dbReference>
<dbReference type="SUPFAM" id="SSF53300">
    <property type="entry name" value="vWA-like"/>
    <property type="match status" value="1"/>
</dbReference>
<dbReference type="Gene3D" id="3.40.50.410">
    <property type="entry name" value="von Willebrand factor, type A domain"/>
    <property type="match status" value="1"/>
</dbReference>
<evidence type="ECO:0000259" key="4">
    <source>
        <dbReference type="PROSITE" id="PS50006"/>
    </source>
</evidence>
<dbReference type="PANTHER" id="PTHR23308">
    <property type="entry name" value="NUCLEAR INHIBITOR OF PROTEIN PHOSPHATASE-1"/>
    <property type="match status" value="1"/>
</dbReference>
<keyword evidence="2" id="KW-0812">Transmembrane</keyword>
<sequence length="558" mass="58471">MIAKFARIPVFTSILARGRALIPALALVLAGQAAQAQDGGARAVCSEGTFQLVEGQVCQVGATGRSGFDTSLLTDANGRPIQHTYRSFEQAGAGAALLLLFDTSVGSNSGQLGNRRPILEQNIEAARDLVASLPEAVAVGVNSFDATLGMDADISADRAAVLQALDNGDITADGLNTFLYESAIESIRQLERIPAQRRVLMIFSDGEAEDSAFSLAEVVEAANEAGVQIVGAGSIRANSERPLTQSLERLANETGGTSFVGPVGTGDFDTASIQEVEDLLIGGGTLAISEDVLDDGDIAFPLELVLTYAEGPTERIAVELPVSITGLSADAQSGGETQTTGGTIFGQVDEPDGIVDRVLGWVLSVPWWWYAVAGGLLLLLIILLSLMGRRSGPVRETSGGIPSPQPAAAAPRLAPVAPQSARQPATPTHQATPTQQADTVTKMAGVTRVAEGAAQTRQVQHPYATLIKSATGERMPIFEPEITMGRGEQNSVIFDDTSVSRVHAQLNVGRDGLMRISDLGSTNGVFVNGEKVEAAEFDPGDRISLGEAEFKIEWPADT</sequence>
<keyword evidence="3" id="KW-0732">Signal</keyword>
<dbReference type="CDD" id="cd00198">
    <property type="entry name" value="vWFA"/>
    <property type="match status" value="1"/>
</dbReference>
<dbReference type="SUPFAM" id="SSF49879">
    <property type="entry name" value="SMAD/FHA domain"/>
    <property type="match status" value="1"/>
</dbReference>
<dbReference type="InterPro" id="IPR000253">
    <property type="entry name" value="FHA_dom"/>
</dbReference>
<accession>A0A2T6B5S7</accession>
<protein>
    <submittedName>
        <fullName evidence="6">von Willebrand factor type A domain-containing protein</fullName>
    </submittedName>
</protein>
<comment type="caution">
    <text evidence="6">The sequence shown here is derived from an EMBL/GenBank/DDBJ whole genome shotgun (WGS) entry which is preliminary data.</text>
</comment>
<dbReference type="OrthoDB" id="7869657at2"/>
<keyword evidence="7" id="KW-1185">Reference proteome</keyword>
<dbReference type="AlphaFoldDB" id="A0A2T6B5S7"/>
<proteinExistence type="predicted"/>
<dbReference type="Proteomes" id="UP000244069">
    <property type="component" value="Unassembled WGS sequence"/>
</dbReference>
<dbReference type="PROSITE" id="PS50234">
    <property type="entry name" value="VWFA"/>
    <property type="match status" value="1"/>
</dbReference>